<reference evidence="2 3" key="1">
    <citation type="submission" date="2016-10" db="EMBL/GenBank/DDBJ databases">
        <title>Genome Sequence of Pseudomonas putida GM4FR.</title>
        <authorList>
            <person name="Poehlein A."/>
            <person name="Wemheuer F."/>
            <person name="Hollensteiner J."/>
            <person name="Wemheuer B."/>
        </authorList>
    </citation>
    <scope>NUCLEOTIDE SEQUENCE [LARGE SCALE GENOMIC DNA]</scope>
    <source>
        <strain evidence="2 3">GM4FR</strain>
    </source>
</reference>
<evidence type="ECO:0000259" key="1">
    <source>
        <dbReference type="Pfam" id="PF06527"/>
    </source>
</evidence>
<dbReference type="AlphaFoldDB" id="A0A1Q9QZD1"/>
<evidence type="ECO:0000313" key="3">
    <source>
        <dbReference type="Proteomes" id="UP000186736"/>
    </source>
</evidence>
<protein>
    <recommendedName>
        <fullName evidence="1">TniQ domain-containing protein</fullName>
    </recommendedName>
</protein>
<feature type="domain" description="TniQ" evidence="1">
    <location>
        <begin position="6"/>
        <end position="136"/>
    </location>
</feature>
<sequence length="341" mass="39670">MLARIMSNESLHSYIARNIICSSGMIDVFGFANFNKKYLCTDAIEKIANILGLEGCYGFNRLLHEHTHYPRIAIFKNTQDIAYSQGHYFYRNLWVSSTRPKYCPVCAKNDILELGYSYWRRCEHNNVNVCAIHNVILEDHCFVCGKGFSEKGHGLDVMWNKCGGHHLADCPAQINTNQEWLTVAKLIRRIFEFKFHLPEELVVDLMLRKLKSHVLTPDKGTAGDFYISLGWRRKDIQKTLDIRSAYFPLDNENILTALLHCYDDFDEFIDDVNEVSEGFNSIDSFFDVYRTNKGPIAHYVKEREFNEPNEWFIPFPRPQGYKTRGREALPFVNKVYSCCNL</sequence>
<name>A0A1Q9QZD1_PSEPU</name>
<gene>
    <name evidence="2" type="ORF">PSEMO_46170</name>
</gene>
<organism evidence="2 3">
    <name type="scientific">Pseudomonas putida</name>
    <name type="common">Arthrobacter siderocapsulatus</name>
    <dbReference type="NCBI Taxonomy" id="303"/>
    <lineage>
        <taxon>Bacteria</taxon>
        <taxon>Pseudomonadati</taxon>
        <taxon>Pseudomonadota</taxon>
        <taxon>Gammaproteobacteria</taxon>
        <taxon>Pseudomonadales</taxon>
        <taxon>Pseudomonadaceae</taxon>
        <taxon>Pseudomonas</taxon>
    </lineage>
</organism>
<dbReference type="Proteomes" id="UP000186736">
    <property type="component" value="Unassembled WGS sequence"/>
</dbReference>
<dbReference type="Pfam" id="PF06527">
    <property type="entry name" value="TniQ"/>
    <property type="match status" value="1"/>
</dbReference>
<comment type="caution">
    <text evidence="2">The sequence shown here is derived from an EMBL/GenBank/DDBJ whole genome shotgun (WGS) entry which is preliminary data.</text>
</comment>
<dbReference type="EMBL" id="MKZO01000046">
    <property type="protein sequence ID" value="OLS60520.1"/>
    <property type="molecule type" value="Genomic_DNA"/>
</dbReference>
<evidence type="ECO:0000313" key="2">
    <source>
        <dbReference type="EMBL" id="OLS60520.1"/>
    </source>
</evidence>
<proteinExistence type="predicted"/>
<dbReference type="InterPro" id="IPR009492">
    <property type="entry name" value="TniQ"/>
</dbReference>
<accession>A0A1Q9QZD1</accession>
<dbReference type="OrthoDB" id="7031465at2"/>